<feature type="compositionally biased region" description="Acidic residues" evidence="1">
    <location>
        <begin position="677"/>
        <end position="688"/>
    </location>
</feature>
<reference evidence="2" key="2">
    <citation type="submission" date="2021-04" db="EMBL/GenBank/DDBJ databases">
        <authorList>
            <person name="Podell S."/>
        </authorList>
    </citation>
    <scope>NUCLEOTIDE SEQUENCE</scope>
    <source>
        <strain evidence="2">Hildebrandi</strain>
    </source>
</reference>
<sequence length="886" mass="99956">MLFRKAAPRQTTDGMSTTKKDDRSNMDRNDDHDHYGKSRYLDGRLAATGHADGNVAISSFYRRASEQHYYDSTKEHLSEMKRQGIQNHVECYSQYYHPRSAKSPRPVSEEYDIESNISGLTRDSDFTIDKENRRPNRNSKNFNNDTRTKKNRKKKKVAADTSMNRNSFAIANLSIFGNGRGWRIKNSRTQNNHLAAKNKMTTATREKPMATRARSLSPDRSHTDTLLSLPVHDMAKSSAGNYVSNRNSQPELTKRMHYRSKSFDLVNHQREPSPTRLAHPHIQYQIDQLMGPNRSSQRNLVSPEPLGTKLEDFFFRTPRGDASPVEKEDRVEPLGVRLDLQTQDVATPMTADVYVVEDSPRMTIHEIYRDIERDQDRTFEGVDAEAARLEAELPPLRLGKGRTGNFLAESDSAKRNDFLGGQMPWLQYDPYTERAKERIRSRLQRPQCLIEHVRWKNDNHELINVPEPSLAAIDGNSDTVSVSSLDADKSDSFDWKAFANYLDSKEDKAALHRSKYRSLLLSPKKGTAALVTTVDSHEGQPRKPIASLQRSQSTGALGLVPATNTANQSHPKEYLEFSTWESGGFLQATCFQENKPSIRLSRRKKRLDQQSVLDWMDPLGDDTATIPHNDSHELNFRSKKEKSVKNGSIPKQRSDKSAIRAITKEASSKPLLGQNENIEEASVPDEDFASGIYQMGPGKSRHHIRHSQTKDVVRHLPFPDTPSPPKGVATTASSDDTSRSIGSRKHKKLPATLSTSERKKIISDFLSARDGSSARETSRTLSDPPEEYKNPAIRASFRARIKAYEDFQSEYSVPTLGISPRSVMSISDDQDVESFRVGDLRNSGPMDTSSKSTNFSVIHKAGRRQVSTGIAIFPPTNPPQLHRLCI</sequence>
<organism evidence="2 3">
    <name type="scientific">Nitzschia inconspicua</name>
    <dbReference type="NCBI Taxonomy" id="303405"/>
    <lineage>
        <taxon>Eukaryota</taxon>
        <taxon>Sar</taxon>
        <taxon>Stramenopiles</taxon>
        <taxon>Ochrophyta</taxon>
        <taxon>Bacillariophyta</taxon>
        <taxon>Bacillariophyceae</taxon>
        <taxon>Bacillariophycidae</taxon>
        <taxon>Bacillariales</taxon>
        <taxon>Bacillariaceae</taxon>
        <taxon>Nitzschia</taxon>
    </lineage>
</organism>
<evidence type="ECO:0000313" key="2">
    <source>
        <dbReference type="EMBL" id="KAG7367945.1"/>
    </source>
</evidence>
<accession>A0A9K3Q2F1</accession>
<evidence type="ECO:0000313" key="3">
    <source>
        <dbReference type="Proteomes" id="UP000693970"/>
    </source>
</evidence>
<feature type="region of interest" description="Disordered" evidence="1">
    <location>
        <begin position="124"/>
        <end position="163"/>
    </location>
</feature>
<reference evidence="2" key="1">
    <citation type="journal article" date="2021" name="Sci. Rep.">
        <title>Diploid genomic architecture of Nitzschia inconspicua, an elite biomass production diatom.</title>
        <authorList>
            <person name="Oliver A."/>
            <person name="Podell S."/>
            <person name="Pinowska A."/>
            <person name="Traller J.C."/>
            <person name="Smith S.R."/>
            <person name="McClure R."/>
            <person name="Beliaev A."/>
            <person name="Bohutskyi P."/>
            <person name="Hill E.A."/>
            <person name="Rabines A."/>
            <person name="Zheng H."/>
            <person name="Allen L.Z."/>
            <person name="Kuo A."/>
            <person name="Grigoriev I.V."/>
            <person name="Allen A.E."/>
            <person name="Hazlebeck D."/>
            <person name="Allen E.E."/>
        </authorList>
    </citation>
    <scope>NUCLEOTIDE SEQUENCE</scope>
    <source>
        <strain evidence="2">Hildebrandi</strain>
    </source>
</reference>
<comment type="caution">
    <text evidence="2">The sequence shown here is derived from an EMBL/GenBank/DDBJ whole genome shotgun (WGS) entry which is preliminary data.</text>
</comment>
<feature type="region of interest" description="Disordered" evidence="1">
    <location>
        <begin position="638"/>
        <end position="754"/>
    </location>
</feature>
<feature type="compositionally biased region" description="Basic and acidic residues" evidence="1">
    <location>
        <begin position="124"/>
        <end position="134"/>
    </location>
</feature>
<feature type="region of interest" description="Disordered" evidence="1">
    <location>
        <begin position="1"/>
        <end position="35"/>
    </location>
</feature>
<gene>
    <name evidence="2" type="ORF">IV203_030688</name>
</gene>
<protein>
    <submittedName>
        <fullName evidence="2">Uncharacterized protein</fullName>
    </submittedName>
</protein>
<proteinExistence type="predicted"/>
<evidence type="ECO:0000256" key="1">
    <source>
        <dbReference type="SAM" id="MobiDB-lite"/>
    </source>
</evidence>
<dbReference type="Proteomes" id="UP000693970">
    <property type="component" value="Unassembled WGS sequence"/>
</dbReference>
<feature type="compositionally biased region" description="Basic and acidic residues" evidence="1">
    <location>
        <begin position="18"/>
        <end position="35"/>
    </location>
</feature>
<dbReference type="AlphaFoldDB" id="A0A9K3Q2F1"/>
<feature type="compositionally biased region" description="Basic and acidic residues" evidence="1">
    <location>
        <begin position="652"/>
        <end position="667"/>
    </location>
</feature>
<name>A0A9K3Q2F1_9STRA</name>
<keyword evidence="3" id="KW-1185">Reference proteome</keyword>
<feature type="region of interest" description="Disordered" evidence="1">
    <location>
        <begin position="767"/>
        <end position="788"/>
    </location>
</feature>
<feature type="region of interest" description="Disordered" evidence="1">
    <location>
        <begin position="97"/>
        <end position="116"/>
    </location>
</feature>
<dbReference type="EMBL" id="JAGRRH010000006">
    <property type="protein sequence ID" value="KAG7367945.1"/>
    <property type="molecule type" value="Genomic_DNA"/>
</dbReference>